<evidence type="ECO:0000313" key="9">
    <source>
        <dbReference type="Proteomes" id="UP000075903"/>
    </source>
</evidence>
<sequence>MAWSQKQFIFALTMVVTGSINTLSTKWADNIESEGSDGQVRRFVHPFVQACAMFLGEFLCLLAFKAVYYHLRRKNNGSEDRHDLVQGNREFSPFILFVPAMCDMLATSIMYVGLNLTYPSSFQLLRGSVIIFVAILSVAFLNRTLVKREWFGIAFIMVGLVIVGMSDVLSNDNTGSQYTRNNVITGFFGFSVLGALLLPMYFIHVMYPFNSNAHGVLEDLPDALAQMANNYQLIIAISGMIVSIAFFNFAGISVTKEISATTRMVLDSVRTLVVWVVSLLLVWQKFHYLQLIGFAGLLFGMCLYNDIIVLQTYRRVKIALLLRIGRQSSDGMGEVIINRQADEPDR</sequence>
<feature type="transmembrane region" description="Helical" evidence="7">
    <location>
        <begin position="47"/>
        <end position="71"/>
    </location>
</feature>
<name>A0A182VLI6_ANOME</name>
<dbReference type="Pfam" id="PF04142">
    <property type="entry name" value="Nuc_sug_transp"/>
    <property type="match status" value="1"/>
</dbReference>
<keyword evidence="3" id="KW-0813">Transport</keyword>
<feature type="transmembrane region" description="Helical" evidence="7">
    <location>
        <begin position="124"/>
        <end position="144"/>
    </location>
</feature>
<feature type="transmembrane region" description="Helical" evidence="7">
    <location>
        <begin position="91"/>
        <end position="112"/>
    </location>
</feature>
<dbReference type="Proteomes" id="UP000075903">
    <property type="component" value="Unassembled WGS sequence"/>
</dbReference>
<feature type="transmembrane region" description="Helical" evidence="7">
    <location>
        <begin position="150"/>
        <end position="170"/>
    </location>
</feature>
<keyword evidence="5 7" id="KW-1133">Transmembrane helix</keyword>
<evidence type="ECO:0000256" key="6">
    <source>
        <dbReference type="ARBA" id="ARBA00023136"/>
    </source>
</evidence>
<dbReference type="AlphaFoldDB" id="A0A182VLI6"/>
<dbReference type="STRING" id="30066.A0A182VLI6"/>
<dbReference type="GO" id="GO:0015165">
    <property type="term" value="F:pyrimidine nucleotide-sugar transmembrane transporter activity"/>
    <property type="evidence" value="ECO:0007669"/>
    <property type="project" value="InterPro"/>
</dbReference>
<keyword evidence="9" id="KW-1185">Reference proteome</keyword>
<dbReference type="PANTHER" id="PTHR13146:SF0">
    <property type="entry name" value="SOLUTE CARRIER FAMILY 35 MEMBER F6"/>
    <property type="match status" value="1"/>
</dbReference>
<comment type="similarity">
    <text evidence="2">Belongs to the nucleotide-sugar transporter family. SLC35A subfamily.</text>
</comment>
<dbReference type="GO" id="GO:0000139">
    <property type="term" value="C:Golgi membrane"/>
    <property type="evidence" value="ECO:0007669"/>
    <property type="project" value="InterPro"/>
</dbReference>
<dbReference type="InterPro" id="IPR037185">
    <property type="entry name" value="EmrE-like"/>
</dbReference>
<dbReference type="Gene3D" id="1.10.3730.20">
    <property type="match status" value="1"/>
</dbReference>
<proteinExistence type="inferred from homology"/>
<dbReference type="SUPFAM" id="SSF103481">
    <property type="entry name" value="Multidrug resistance efflux transporter EmrE"/>
    <property type="match status" value="1"/>
</dbReference>
<keyword evidence="6 7" id="KW-0472">Membrane</keyword>
<evidence type="ECO:0000256" key="4">
    <source>
        <dbReference type="ARBA" id="ARBA00022692"/>
    </source>
</evidence>
<evidence type="ECO:0000256" key="2">
    <source>
        <dbReference type="ARBA" id="ARBA00009976"/>
    </source>
</evidence>
<feature type="transmembrane region" description="Helical" evidence="7">
    <location>
        <begin position="231"/>
        <end position="252"/>
    </location>
</feature>
<evidence type="ECO:0000256" key="1">
    <source>
        <dbReference type="ARBA" id="ARBA00004141"/>
    </source>
</evidence>
<evidence type="ECO:0000313" key="8">
    <source>
        <dbReference type="EnsemblMetazoa" id="AMEM016995-PA"/>
    </source>
</evidence>
<comment type="subcellular location">
    <subcellularLocation>
        <location evidence="1">Membrane</location>
        <topology evidence="1">Multi-pass membrane protein</topology>
    </subcellularLocation>
</comment>
<keyword evidence="3" id="KW-0762">Sugar transport</keyword>
<evidence type="ECO:0000256" key="7">
    <source>
        <dbReference type="SAM" id="Phobius"/>
    </source>
</evidence>
<organism evidence="8 9">
    <name type="scientific">Anopheles merus</name>
    <name type="common">Mosquito</name>
    <dbReference type="NCBI Taxonomy" id="30066"/>
    <lineage>
        <taxon>Eukaryota</taxon>
        <taxon>Metazoa</taxon>
        <taxon>Ecdysozoa</taxon>
        <taxon>Arthropoda</taxon>
        <taxon>Hexapoda</taxon>
        <taxon>Insecta</taxon>
        <taxon>Pterygota</taxon>
        <taxon>Neoptera</taxon>
        <taxon>Endopterygota</taxon>
        <taxon>Diptera</taxon>
        <taxon>Nematocera</taxon>
        <taxon>Culicoidea</taxon>
        <taxon>Culicidae</taxon>
        <taxon>Anophelinae</taxon>
        <taxon>Anopheles</taxon>
    </lineage>
</organism>
<dbReference type="VEuPathDB" id="VectorBase:AMEM21_002106"/>
<evidence type="ECO:0000256" key="3">
    <source>
        <dbReference type="ARBA" id="ARBA00022597"/>
    </source>
</evidence>
<feature type="transmembrane region" description="Helical" evidence="7">
    <location>
        <begin position="182"/>
        <end position="203"/>
    </location>
</feature>
<reference evidence="8" key="1">
    <citation type="submission" date="2020-05" db="UniProtKB">
        <authorList>
            <consortium name="EnsemblMetazoa"/>
        </authorList>
    </citation>
    <scope>IDENTIFICATION</scope>
    <source>
        <strain evidence="8">MAF</strain>
    </source>
</reference>
<keyword evidence="4 7" id="KW-0812">Transmembrane</keyword>
<evidence type="ECO:0000256" key="5">
    <source>
        <dbReference type="ARBA" id="ARBA00022989"/>
    </source>
</evidence>
<dbReference type="InterPro" id="IPR007271">
    <property type="entry name" value="Nuc_sug_transpt"/>
</dbReference>
<feature type="transmembrane region" description="Helical" evidence="7">
    <location>
        <begin position="289"/>
        <end position="313"/>
    </location>
</feature>
<dbReference type="VEuPathDB" id="VectorBase:AMEM016995"/>
<protein>
    <recommendedName>
        <fullName evidence="10">EamA domain-containing protein</fullName>
    </recommendedName>
</protein>
<dbReference type="PANTHER" id="PTHR13146">
    <property type="match status" value="1"/>
</dbReference>
<evidence type="ECO:0008006" key="10">
    <source>
        <dbReference type="Google" id="ProtNLM"/>
    </source>
</evidence>
<accession>A0A182VLI6</accession>
<dbReference type="EnsemblMetazoa" id="AMEM016995-RA">
    <property type="protein sequence ID" value="AMEM016995-PA"/>
    <property type="gene ID" value="AMEM016995"/>
</dbReference>